<feature type="region of interest" description="Disordered" evidence="1">
    <location>
        <begin position="432"/>
        <end position="541"/>
    </location>
</feature>
<dbReference type="InterPro" id="IPR038765">
    <property type="entry name" value="Papain-like_cys_pep_sf"/>
</dbReference>
<evidence type="ECO:0000259" key="2">
    <source>
        <dbReference type="Pfam" id="PF26133"/>
    </source>
</evidence>
<protein>
    <submittedName>
        <fullName evidence="3">Transposon protein, putative, CACTA, En/Spm sub-class</fullName>
    </submittedName>
</protein>
<dbReference type="AlphaFoldDB" id="Q2R3Q0"/>
<proteinExistence type="predicted"/>
<dbReference type="PANTHER" id="PTHR33018">
    <property type="entry name" value="OS10G0338966 PROTEIN-RELATED"/>
    <property type="match status" value="1"/>
</dbReference>
<reference evidence="3" key="3">
    <citation type="submission" date="2006-01" db="EMBL/GenBank/DDBJ databases">
        <authorList>
            <person name="Buell R."/>
        </authorList>
    </citation>
    <scope>NUCLEOTIDE SEQUENCE</scope>
</reference>
<organism evidence="3">
    <name type="scientific">Oryza sativa subsp. japonica</name>
    <name type="common">Rice</name>
    <dbReference type="NCBI Taxonomy" id="39947"/>
    <lineage>
        <taxon>Eukaryota</taxon>
        <taxon>Viridiplantae</taxon>
        <taxon>Streptophyta</taxon>
        <taxon>Embryophyta</taxon>
        <taxon>Tracheophyta</taxon>
        <taxon>Spermatophyta</taxon>
        <taxon>Magnoliopsida</taxon>
        <taxon>Liliopsida</taxon>
        <taxon>Poales</taxon>
        <taxon>Poaceae</taxon>
        <taxon>BOP clade</taxon>
        <taxon>Oryzoideae</taxon>
        <taxon>Oryzeae</taxon>
        <taxon>Oryzinae</taxon>
        <taxon>Oryza</taxon>
        <taxon>Oryza sativa</taxon>
    </lineage>
</organism>
<feature type="domain" description="DUF8039" evidence="2">
    <location>
        <begin position="337"/>
        <end position="428"/>
    </location>
</feature>
<evidence type="ECO:0000313" key="3">
    <source>
        <dbReference type="EMBL" id="ABA93968.1"/>
    </source>
</evidence>
<dbReference type="SUPFAM" id="SSF54001">
    <property type="entry name" value="Cysteine proteinases"/>
    <property type="match status" value="1"/>
</dbReference>
<feature type="compositionally biased region" description="Basic and acidic residues" evidence="1">
    <location>
        <begin position="40"/>
        <end position="55"/>
    </location>
</feature>
<dbReference type="EMBL" id="DP000010">
    <property type="protein sequence ID" value="ABA93968.1"/>
    <property type="molecule type" value="Genomic_DNA"/>
</dbReference>
<evidence type="ECO:0000256" key="1">
    <source>
        <dbReference type="SAM" id="MobiDB-lite"/>
    </source>
</evidence>
<feature type="region of interest" description="Disordered" evidence="1">
    <location>
        <begin position="1"/>
        <end position="65"/>
    </location>
</feature>
<feature type="region of interest" description="Disordered" evidence="1">
    <location>
        <begin position="289"/>
        <end position="324"/>
    </location>
</feature>
<dbReference type="Pfam" id="PF26133">
    <property type="entry name" value="DUF8039"/>
    <property type="match status" value="1"/>
</dbReference>
<feature type="compositionally biased region" description="Basic and acidic residues" evidence="1">
    <location>
        <begin position="530"/>
        <end position="541"/>
    </location>
</feature>
<dbReference type="InterPro" id="IPR058352">
    <property type="entry name" value="DUF8039"/>
</dbReference>
<feature type="compositionally biased region" description="Pro residues" evidence="1">
    <location>
        <begin position="438"/>
        <end position="509"/>
    </location>
</feature>
<gene>
    <name evidence="3" type="ordered locus">LOC_Os11g31180</name>
</gene>
<reference evidence="3" key="2">
    <citation type="submission" date="2005-04" db="EMBL/GenBank/DDBJ databases">
        <authorList>
            <person name="Buell C.R."/>
            <person name="Wing R.A."/>
            <person name="McCombie W.A."/>
            <person name="Ouyang S."/>
        </authorList>
    </citation>
    <scope>NUCLEOTIDE SEQUENCE</scope>
</reference>
<name>Q2R3Q0_ORYSJ</name>
<sequence>MADRDEEQILYDTIAEGSSQYWNEEEGNEDPNQYLNEEGNVERDAEGNQEGHVESDVEGNQEEELVEVNPPLDRRGHAGNEGQTPNFDTFPKLRDHWDEFVAYKTGEQGKAMMERNKENDAKKKYHHYLGSGGYSVAMPKWEEIEASLVERGIEPATANWLERSKFWYYAHGGTLNPADGSLVFGDQIREAARQLTDAVEASSQGTFRPDRERDELSLALQTPEHPGRTRGKGVIPWKIGFKEDIHTYRSRMRSKRDTEAKIADLEFRVSSYELSMQEEVARKVDERMAAHRSNDPQPTIPPAMVSPSGNRSSCASTGQVGSQSMDAMQTQDESTCPVDDITQRTPCELHIPFKNLSIKVVSGMAIPTDPSGTYHYRPNPAGYSKVEVELVEGAYKDLELDYPGGDGETHLRDTSHTIILWRRRYIILPGRQAASRAPSPPAPPSPPQDPAPSPPHAPAPSPPQAPAPTPPHAPALSPPQAPAPTPPQAPAPTPPRAPTPTPPQAPLPAPSKSKVPQAPPPAHTRAMKKAKVDAAKNKDPGYDCTQKELDAYVASEVKRQFKPRSLEKKIPIDPSVMNFFRGMSAPAKEAIKLLDYQRTLKKASSGKSKPVPQLGEQPNQEIEPLVTGKEMTIEEFITDTGLTTDQLLGFAPIEKAEVKYIYELGKPLVKPELLQSLPTQIYKFHQLYMEMSATGREMIGARIRDTDFLQGDDILWINFKGIYKLYQLDALDVSIMSCWILMEIQRARRRGVFDTGFIDPRKCAKQKKGTNLCGYYVCEYCHCLADQIITTRELNFIRMRDNLTTHKEFIAAVQEQLMGFINEQILDLKGEFYYDGNTIRRSLASELATTTTSKL</sequence>
<accession>Q2R3Q0</accession>
<feature type="compositionally biased region" description="Polar residues" evidence="1">
    <location>
        <begin position="307"/>
        <end position="324"/>
    </location>
</feature>
<dbReference type="PANTHER" id="PTHR33018:SF34">
    <property type="entry name" value="OS02G0472350 PROTEIN"/>
    <property type="match status" value="1"/>
</dbReference>
<feature type="compositionally biased region" description="Acidic residues" evidence="1">
    <location>
        <begin position="56"/>
        <end position="65"/>
    </location>
</feature>
<reference evidence="3" key="1">
    <citation type="journal article" date="2005" name="BMC Biol.">
        <title>The sequence of rice chromosomes 11 and 12, rich in disease resistance genes and recent gene duplications.</title>
        <authorList>
            <consortium name="The rice chromosomes 11 and 12 sequencing consortia"/>
        </authorList>
    </citation>
    <scope>NUCLEOTIDE SEQUENCE [LARGE SCALE GENOMIC DNA]</scope>
</reference>